<gene>
    <name evidence="1" type="ORF">UFOVP694_107</name>
</gene>
<proteinExistence type="predicted"/>
<evidence type="ECO:0008006" key="2">
    <source>
        <dbReference type="Google" id="ProtNLM"/>
    </source>
</evidence>
<reference evidence="1" key="1">
    <citation type="submission" date="2020-04" db="EMBL/GenBank/DDBJ databases">
        <authorList>
            <person name="Chiriac C."/>
            <person name="Salcher M."/>
            <person name="Ghai R."/>
            <person name="Kavagutti S V."/>
        </authorList>
    </citation>
    <scope>NUCLEOTIDE SEQUENCE</scope>
</reference>
<dbReference type="EMBL" id="LR796651">
    <property type="protein sequence ID" value="CAB4158039.1"/>
    <property type="molecule type" value="Genomic_DNA"/>
</dbReference>
<dbReference type="SUPFAM" id="SSF53448">
    <property type="entry name" value="Nucleotide-diphospho-sugar transferases"/>
    <property type="match status" value="1"/>
</dbReference>
<sequence>MKVLIVAAGEGVRWENYRNVPKHIVEVEGQVLLHRTYAQFKRYTDNIVIVSTDPRYAIGQTYAPLVGDFLDFGKMYSSYPIWDEERTVIVFGDVYFTDEAVETIMSNEDDFKFFLRKDKSSYTGKNHKEIFALAFNGGMNQKIKSCIEALIENKVGAPGAWRLYLHLHGLDNARSGFYNTDGYVHIDDWTEDFDYPNDLIKWEKMRAKRYRLRFS</sequence>
<protein>
    <recommendedName>
        <fullName evidence="2">MobA-like NTP transferase domain-containing protein</fullName>
    </recommendedName>
</protein>
<evidence type="ECO:0000313" key="1">
    <source>
        <dbReference type="EMBL" id="CAB4158039.1"/>
    </source>
</evidence>
<organism evidence="1">
    <name type="scientific">uncultured Caudovirales phage</name>
    <dbReference type="NCBI Taxonomy" id="2100421"/>
    <lineage>
        <taxon>Viruses</taxon>
        <taxon>Duplodnaviria</taxon>
        <taxon>Heunggongvirae</taxon>
        <taxon>Uroviricota</taxon>
        <taxon>Caudoviricetes</taxon>
        <taxon>Peduoviridae</taxon>
        <taxon>Maltschvirus</taxon>
        <taxon>Maltschvirus maltsch</taxon>
    </lineage>
</organism>
<dbReference type="InterPro" id="IPR029044">
    <property type="entry name" value="Nucleotide-diphossugar_trans"/>
</dbReference>
<name>A0A6J5NFR0_9CAUD</name>
<dbReference type="Gene3D" id="3.90.550.10">
    <property type="entry name" value="Spore Coat Polysaccharide Biosynthesis Protein SpsA, Chain A"/>
    <property type="match status" value="1"/>
</dbReference>
<accession>A0A6J5NFR0</accession>